<dbReference type="RefSeq" id="WP_044365607.1">
    <property type="nucleotide sequence ID" value="NZ_JRKI01000026.1"/>
</dbReference>
<comment type="caution">
    <text evidence="2">The sequence shown here is derived from an EMBL/GenBank/DDBJ whole genome shotgun (WGS) entry which is preliminary data.</text>
</comment>
<feature type="region of interest" description="Disordered" evidence="1">
    <location>
        <begin position="1"/>
        <end position="22"/>
    </location>
</feature>
<sequence>MDVQPPQVTVTVHPPGPDGARRVTAGERRLGVAHRIEDLVKFLRHVGLDDIEIEETDLIEWRGGGPESWDALRS</sequence>
<dbReference type="Proteomes" id="UP000032458">
    <property type="component" value="Unassembled WGS sequence"/>
</dbReference>
<evidence type="ECO:0000313" key="2">
    <source>
        <dbReference type="EMBL" id="KIZ16692.1"/>
    </source>
</evidence>
<evidence type="ECO:0000256" key="1">
    <source>
        <dbReference type="SAM" id="MobiDB-lite"/>
    </source>
</evidence>
<dbReference type="AlphaFoldDB" id="A0A0D7CMQ7"/>
<proteinExistence type="predicted"/>
<reference evidence="2 3" key="1">
    <citation type="submission" date="2014-09" db="EMBL/GenBank/DDBJ databases">
        <title>Draft genome sequence of Streptomyces natalensis ATCC 27448, producer of the antifungal pimaricin.</title>
        <authorList>
            <person name="Mendes M.V."/>
            <person name="Beites T."/>
            <person name="Pires S."/>
            <person name="Santos C.L."/>
            <person name="Moradas-Ferreira P."/>
        </authorList>
    </citation>
    <scope>NUCLEOTIDE SEQUENCE [LARGE SCALE GENOMIC DNA]</scope>
    <source>
        <strain evidence="2 3">ATCC 27448</strain>
    </source>
</reference>
<dbReference type="PATRIC" id="fig|1240678.4.peg.3552"/>
<name>A0A0D7CMQ7_9ACTN</name>
<organism evidence="2 3">
    <name type="scientific">Streptomyces natalensis ATCC 27448</name>
    <dbReference type="NCBI Taxonomy" id="1240678"/>
    <lineage>
        <taxon>Bacteria</taxon>
        <taxon>Bacillati</taxon>
        <taxon>Actinomycetota</taxon>
        <taxon>Actinomycetes</taxon>
        <taxon>Kitasatosporales</taxon>
        <taxon>Streptomycetaceae</taxon>
        <taxon>Streptomyces</taxon>
    </lineage>
</organism>
<feature type="compositionally biased region" description="Low complexity" evidence="1">
    <location>
        <begin position="1"/>
        <end position="13"/>
    </location>
</feature>
<protein>
    <submittedName>
        <fullName evidence="2">Uncharacterized protein</fullName>
    </submittedName>
</protein>
<keyword evidence="3" id="KW-1185">Reference proteome</keyword>
<dbReference type="EMBL" id="JRKI01000026">
    <property type="protein sequence ID" value="KIZ16692.1"/>
    <property type="molecule type" value="Genomic_DNA"/>
</dbReference>
<gene>
    <name evidence="2" type="ORF">SNA_16880</name>
</gene>
<evidence type="ECO:0000313" key="3">
    <source>
        <dbReference type="Proteomes" id="UP000032458"/>
    </source>
</evidence>
<accession>A0A0D7CMQ7</accession>